<gene>
    <name evidence="6" type="ORF">CPSG_07391</name>
</gene>
<dbReference type="GO" id="GO:0000266">
    <property type="term" value="P:mitochondrial fission"/>
    <property type="evidence" value="ECO:0007669"/>
    <property type="project" value="TreeGrafter"/>
</dbReference>
<dbReference type="HOGENOM" id="CLU_008964_7_2_1"/>
<dbReference type="VEuPathDB" id="FungiDB:D8B26_004416"/>
<keyword evidence="7" id="KW-1185">Reference proteome</keyword>
<dbReference type="InterPro" id="IPR020850">
    <property type="entry name" value="GED_dom"/>
</dbReference>
<dbReference type="PROSITE" id="PS51388">
    <property type="entry name" value="GED"/>
    <property type="match status" value="1"/>
</dbReference>
<evidence type="ECO:0000256" key="1">
    <source>
        <dbReference type="ARBA" id="ARBA00022741"/>
    </source>
</evidence>
<organism evidence="7">
    <name type="scientific">Coccidioides posadasii (strain RMSCC 757 / Silveira)</name>
    <name type="common">Valley fever fungus</name>
    <dbReference type="NCBI Taxonomy" id="443226"/>
    <lineage>
        <taxon>Eukaryota</taxon>
        <taxon>Fungi</taxon>
        <taxon>Dikarya</taxon>
        <taxon>Ascomycota</taxon>
        <taxon>Pezizomycotina</taxon>
        <taxon>Eurotiomycetes</taxon>
        <taxon>Eurotiomycetidae</taxon>
        <taxon>Onygenales</taxon>
        <taxon>Onygenaceae</taxon>
        <taxon>Coccidioides</taxon>
    </lineage>
</organism>
<dbReference type="GO" id="GO:0005874">
    <property type="term" value="C:microtubule"/>
    <property type="evidence" value="ECO:0007669"/>
    <property type="project" value="TreeGrafter"/>
</dbReference>
<evidence type="ECO:0000259" key="4">
    <source>
        <dbReference type="PROSITE" id="PS51388"/>
    </source>
</evidence>
<dbReference type="AlphaFoldDB" id="E9DC39"/>
<dbReference type="eggNOG" id="KOG0446">
    <property type="taxonomic scope" value="Eukaryota"/>
</dbReference>
<evidence type="ECO:0000259" key="5">
    <source>
        <dbReference type="PROSITE" id="PS51718"/>
    </source>
</evidence>
<dbReference type="CDD" id="cd08771">
    <property type="entry name" value="DLP_1"/>
    <property type="match status" value="1"/>
</dbReference>
<evidence type="ECO:0000256" key="2">
    <source>
        <dbReference type="ARBA" id="ARBA00023134"/>
    </source>
</evidence>
<dbReference type="GO" id="GO:0016559">
    <property type="term" value="P:peroxisome fission"/>
    <property type="evidence" value="ECO:0007669"/>
    <property type="project" value="TreeGrafter"/>
</dbReference>
<evidence type="ECO:0000313" key="6">
    <source>
        <dbReference type="EMBL" id="EFW15764.1"/>
    </source>
</evidence>
<dbReference type="Proteomes" id="UP000002497">
    <property type="component" value="Unassembled WGS sequence"/>
</dbReference>
<sequence>MDSLDPAVNSEHQAMPSAKVISSSDPSSTGTPNLSTSSLEALQSVEQCKFMRLVDRLRRAGLSSVLQLPQIVVCGDQSSGKSSVLEAITEILFPRKENLCTRFATQIIMRRDVESVISCKINPDRSRTKDEQLKLESFSRSINDFGELPSLMDEATEAMGLNEHKAFTRDVLSIEICGPDQPQLTFVDLPGLIHSANKSQSEEDVQLISSLVEDYISEDRTIILAIISAKNDYANQVILKNCRKFDPKGARTFGVITKPDYLHPSSDNERVWLDLAQNRDIYFELGWHLLKNHEDGEHHLSFMERNLKERAFFNNGSYRALPQRIKGIDSLRGRLSQLLFHHLKRELPILKGELDSMARTAQMQLQLIGKSRATLTDQRVYLAELFSSAYDIVLTSMNGNYEGEFFGRIDITAPIDGETNLCRLRAVVQHLNIRSDDTDAEEHSTTIPEEQSQPEAFDPQQSGPVKLTRKQANKRVVQLLQRSRGREIPGIFNPMLISHLFWEQSERWDTIAREHINRVAATCRAFLHLILDYTAAPEIKPRLLNLTVLPALENALNAAFNELRNIEKDKQRHPITYNHYFTDTLQKVQRKQLLKGVKEASGEATVVVDQKTWTRSPKYEKKSYIDPDTFHGKLPNSIERDMDKVSAEAALDAHAAYYKAEKKYFIDVVTKQVIERHLVAPLAEIFSPITLARYTDRDISFLASESPEVVQMREHLESKCKMLKEEPHQGRWWPGAVDFNHAALMARGFETSMMPVPR</sequence>
<dbReference type="InterPro" id="IPR030381">
    <property type="entry name" value="G_DYNAMIN_dom"/>
</dbReference>
<feature type="region of interest" description="Disordered" evidence="3">
    <location>
        <begin position="1"/>
        <end position="35"/>
    </location>
</feature>
<feature type="domain" description="GED" evidence="4">
    <location>
        <begin position="647"/>
        <end position="738"/>
    </location>
</feature>
<dbReference type="InterPro" id="IPR001401">
    <property type="entry name" value="Dynamin_GTPase"/>
</dbReference>
<dbReference type="STRING" id="443226.E9DC39"/>
<dbReference type="GO" id="GO:0005739">
    <property type="term" value="C:mitochondrion"/>
    <property type="evidence" value="ECO:0007669"/>
    <property type="project" value="TreeGrafter"/>
</dbReference>
<dbReference type="PRINTS" id="PR00195">
    <property type="entry name" value="DYNAMIN"/>
</dbReference>
<feature type="compositionally biased region" description="Polar residues" evidence="3">
    <location>
        <begin position="20"/>
        <end position="35"/>
    </location>
</feature>
<dbReference type="GO" id="GO:0008017">
    <property type="term" value="F:microtubule binding"/>
    <property type="evidence" value="ECO:0007669"/>
    <property type="project" value="TreeGrafter"/>
</dbReference>
<dbReference type="InterPro" id="IPR045063">
    <property type="entry name" value="Dynamin_N"/>
</dbReference>
<dbReference type="Gene3D" id="3.40.50.300">
    <property type="entry name" value="P-loop containing nucleotide triphosphate hydrolases"/>
    <property type="match status" value="1"/>
</dbReference>
<dbReference type="SMART" id="SM00053">
    <property type="entry name" value="DYNc"/>
    <property type="match status" value="1"/>
</dbReference>
<feature type="region of interest" description="Disordered" evidence="3">
    <location>
        <begin position="435"/>
        <end position="465"/>
    </location>
</feature>
<dbReference type="GO" id="GO:0006897">
    <property type="term" value="P:endocytosis"/>
    <property type="evidence" value="ECO:0007669"/>
    <property type="project" value="TreeGrafter"/>
</dbReference>
<accession>E9DC39</accession>
<dbReference type="Pfam" id="PF01031">
    <property type="entry name" value="Dynamin_M"/>
    <property type="match status" value="1"/>
</dbReference>
<proteinExistence type="predicted"/>
<dbReference type="PANTHER" id="PTHR11566:SF66">
    <property type="entry name" value="INTERFERON-INDUCED GTP-BINDING PROTEIN MX"/>
    <property type="match status" value="1"/>
</dbReference>
<dbReference type="GO" id="GO:0005525">
    <property type="term" value="F:GTP binding"/>
    <property type="evidence" value="ECO:0007669"/>
    <property type="project" value="InterPro"/>
</dbReference>
<feature type="compositionally biased region" description="Polar residues" evidence="3">
    <location>
        <begin position="445"/>
        <end position="463"/>
    </location>
</feature>
<feature type="compositionally biased region" description="Basic and acidic residues" evidence="3">
    <location>
        <begin position="435"/>
        <end position="444"/>
    </location>
</feature>
<dbReference type="EMBL" id="GL636499">
    <property type="protein sequence ID" value="EFW15764.1"/>
    <property type="molecule type" value="Genomic_DNA"/>
</dbReference>
<dbReference type="PROSITE" id="PS51718">
    <property type="entry name" value="G_DYNAMIN_2"/>
    <property type="match status" value="1"/>
</dbReference>
<dbReference type="GO" id="GO:0048312">
    <property type="term" value="P:intracellular distribution of mitochondria"/>
    <property type="evidence" value="ECO:0007669"/>
    <property type="project" value="TreeGrafter"/>
</dbReference>
<reference evidence="7" key="1">
    <citation type="journal article" date="2010" name="Genome Res.">
        <title>Population genomic sequencing of Coccidioides fungi reveals recent hybridization and transposon control.</title>
        <authorList>
            <person name="Neafsey D.E."/>
            <person name="Barker B.M."/>
            <person name="Sharpton T.J."/>
            <person name="Stajich J.E."/>
            <person name="Park D.J."/>
            <person name="Whiston E."/>
            <person name="Hung C.-Y."/>
            <person name="McMahan C."/>
            <person name="White J."/>
            <person name="Sykes S."/>
            <person name="Heiman D."/>
            <person name="Young S."/>
            <person name="Zeng Q."/>
            <person name="Abouelleil A."/>
            <person name="Aftuck L."/>
            <person name="Bessette D."/>
            <person name="Brown A."/>
            <person name="FitzGerald M."/>
            <person name="Lui A."/>
            <person name="Macdonald J.P."/>
            <person name="Priest M."/>
            <person name="Orbach M.J."/>
            <person name="Galgiani J.N."/>
            <person name="Kirkland T.N."/>
            <person name="Cole G.T."/>
            <person name="Birren B.W."/>
            <person name="Henn M.R."/>
            <person name="Taylor J.W."/>
            <person name="Rounsley S.D."/>
        </authorList>
    </citation>
    <scope>NUCLEOTIDE SEQUENCE [LARGE SCALE GENOMIC DNA]</scope>
    <source>
        <strain evidence="7">RMSCC 757 / Silveira</strain>
    </source>
</reference>
<dbReference type="OMA" id="NECITAK"/>
<feature type="domain" description="Dynamin-type G" evidence="5">
    <location>
        <begin position="65"/>
        <end position="348"/>
    </location>
</feature>
<dbReference type="InterPro" id="IPR027417">
    <property type="entry name" value="P-loop_NTPase"/>
</dbReference>
<name>E9DC39_COCPS</name>
<dbReference type="InterPro" id="IPR022812">
    <property type="entry name" value="Dynamin"/>
</dbReference>
<dbReference type="SUPFAM" id="SSF52540">
    <property type="entry name" value="P-loop containing nucleoside triphosphate hydrolases"/>
    <property type="match status" value="1"/>
</dbReference>
<evidence type="ECO:0000256" key="3">
    <source>
        <dbReference type="SAM" id="MobiDB-lite"/>
    </source>
</evidence>
<dbReference type="FunFam" id="3.40.50.300:FF:001425">
    <property type="entry name" value="Dynamin GTPase, putative"/>
    <property type="match status" value="1"/>
</dbReference>
<keyword evidence="1" id="KW-0547">Nucleotide-binding</keyword>
<keyword evidence="2" id="KW-0342">GTP-binding</keyword>
<reference evidence="7" key="2">
    <citation type="submission" date="2010-03" db="EMBL/GenBank/DDBJ databases">
        <title>The genome sequence of Coccidioides posadasii strain Silveira.</title>
        <authorList>
            <consortium name="The Broad Institute Genome Sequencing Center for Infectious Disease"/>
            <person name="Neafsey D."/>
            <person name="Orbach M."/>
            <person name="Henn M.R."/>
            <person name="Cole G.T."/>
            <person name="Galgiani J."/>
            <person name="Gardner M.J."/>
            <person name="Kirkland T.N."/>
            <person name="Taylor J.W."/>
            <person name="Young S.K."/>
            <person name="Zeng Q."/>
            <person name="Koehrsen M."/>
            <person name="Alvarado L."/>
            <person name="Berlin A."/>
            <person name="Borenstein D."/>
            <person name="Chapman S.B."/>
            <person name="Chen Z."/>
            <person name="Engels R."/>
            <person name="Freedman E."/>
            <person name="Gellesch M."/>
            <person name="Goldberg J."/>
            <person name="Griggs A."/>
            <person name="Gujja S."/>
            <person name="Heilman E."/>
            <person name="Heiman D."/>
            <person name="Howarth C."/>
            <person name="Jen D."/>
            <person name="Larson L."/>
            <person name="Mehta T."/>
            <person name="Neiman D."/>
            <person name="Park D."/>
            <person name="Pearson M."/>
            <person name="Richards J."/>
            <person name="Roberts A."/>
            <person name="Saif S."/>
            <person name="Shea T."/>
            <person name="Shenoy N."/>
            <person name="Sisk P."/>
            <person name="Stolte C."/>
            <person name="Sykes S."/>
            <person name="Walk T."/>
            <person name="White J."/>
            <person name="Yandava C."/>
            <person name="Haas B."/>
            <person name="Nusbaum C."/>
            <person name="Birren B."/>
        </authorList>
    </citation>
    <scope>NUCLEOTIDE SEQUENCE [LARGE SCALE GENOMIC DNA]</scope>
    <source>
        <strain evidence="7">RMSCC 757 / Silveira</strain>
    </source>
</reference>
<dbReference type="OrthoDB" id="4183528at2759"/>
<dbReference type="InterPro" id="IPR000375">
    <property type="entry name" value="Dynamin_stalk"/>
</dbReference>
<dbReference type="GO" id="GO:0016020">
    <property type="term" value="C:membrane"/>
    <property type="evidence" value="ECO:0007669"/>
    <property type="project" value="TreeGrafter"/>
</dbReference>
<evidence type="ECO:0008006" key="8">
    <source>
        <dbReference type="Google" id="ProtNLM"/>
    </source>
</evidence>
<protein>
    <recommendedName>
        <fullName evidence="8">Dynamin family protein</fullName>
    </recommendedName>
</protein>
<dbReference type="GO" id="GO:0003924">
    <property type="term" value="F:GTPase activity"/>
    <property type="evidence" value="ECO:0007669"/>
    <property type="project" value="InterPro"/>
</dbReference>
<evidence type="ECO:0000313" key="7">
    <source>
        <dbReference type="Proteomes" id="UP000002497"/>
    </source>
</evidence>
<dbReference type="Pfam" id="PF00350">
    <property type="entry name" value="Dynamin_N"/>
    <property type="match status" value="1"/>
</dbReference>
<dbReference type="PANTHER" id="PTHR11566">
    <property type="entry name" value="DYNAMIN"/>
    <property type="match status" value="1"/>
</dbReference>
<dbReference type="VEuPathDB" id="FungiDB:CPSG_07391"/>